<dbReference type="AlphaFoldDB" id="A0A2Z5A7K4"/>
<organism evidence="2 3">
    <name type="scientific">Pseudomonas oryzihabitans</name>
    <dbReference type="NCBI Taxonomy" id="47885"/>
    <lineage>
        <taxon>Bacteria</taxon>
        <taxon>Pseudomonadati</taxon>
        <taxon>Pseudomonadota</taxon>
        <taxon>Gammaproteobacteria</taxon>
        <taxon>Pseudomonadales</taxon>
        <taxon>Pseudomonadaceae</taxon>
        <taxon>Pseudomonas</taxon>
    </lineage>
</organism>
<evidence type="ECO:0000313" key="2">
    <source>
        <dbReference type="EMBL" id="AXA66755.1"/>
    </source>
</evidence>
<dbReference type="Proteomes" id="UP000250579">
    <property type="component" value="Chromosome"/>
</dbReference>
<evidence type="ECO:0000313" key="3">
    <source>
        <dbReference type="Proteomes" id="UP000250579"/>
    </source>
</evidence>
<reference evidence="2 3" key="1">
    <citation type="submission" date="2017-06" db="EMBL/GenBank/DDBJ databases">
        <title>Evolution towards high GC content and high-temperature stress adaptation in endophytic Pseudomonas oryzihabitans impacted its plant-growth promoting traits.</title>
        <authorList>
            <person name="Nascimento F.X."/>
        </authorList>
    </citation>
    <scope>NUCLEOTIDE SEQUENCE [LARGE SCALE GENOMIC DNA]</scope>
    <source>
        <strain evidence="2 3">MS8</strain>
    </source>
</reference>
<dbReference type="Pfam" id="PF09931">
    <property type="entry name" value="Phage_phiJL001_Gp84_N"/>
    <property type="match status" value="1"/>
</dbReference>
<dbReference type="EMBL" id="CP022198">
    <property type="protein sequence ID" value="AXA66755.1"/>
    <property type="molecule type" value="Genomic_DNA"/>
</dbReference>
<accession>A0A2Z5A7K4</accession>
<sequence length="296" mass="31997">MKAHVANYATRVYCVRITPNGDAPVVRLAGYPVDLVMSNGETYSAESGYEFSSMGNGTTFASNSIDLDGIMQDGGISKQDLDSGVYDSARVHVFATSWAVPVEDEEPMGLFFFGKVKPVDDTYSVELMGAIDVLSQSTGRTYGLTCPWTLFDETIDGDVKLPRASRCTGPRGAPDGPLLADYKVSGTITSVADRYTVTDSARTEVEDWFGEGQIRFTSGKNAGLRSKEIKSFAGGVITVHEAFAYQPAVGDTYEMIPGCRKRIDKDCSAKWRNSKNFGGFPDIPLSSEYAQVGRGG</sequence>
<feature type="domain" description="Bacteriophage phiJL001 Gp84 C-terminal" evidence="1">
    <location>
        <begin position="207"/>
        <end position="284"/>
    </location>
</feature>
<dbReference type="Pfam" id="PF09356">
    <property type="entry name" value="Phage_BR0599"/>
    <property type="match status" value="1"/>
</dbReference>
<gene>
    <name evidence="2" type="ORF">CE139_13310</name>
</gene>
<dbReference type="RefSeq" id="WP_208690988.1">
    <property type="nucleotide sequence ID" value="NZ_CP022198.1"/>
</dbReference>
<proteinExistence type="predicted"/>
<dbReference type="InterPro" id="IPR018964">
    <property type="entry name" value="Phage_phiJL001_Gp84_C"/>
</dbReference>
<name>A0A2Z5A7K4_9PSED</name>
<evidence type="ECO:0000259" key="1">
    <source>
        <dbReference type="Pfam" id="PF09356"/>
    </source>
</evidence>
<protein>
    <recommendedName>
        <fullName evidence="1">Bacteriophage phiJL001 Gp84 C-terminal domain-containing protein</fullName>
    </recommendedName>
</protein>